<comment type="similarity">
    <text evidence="1">Belongs to the peptidase A1 family.</text>
</comment>
<keyword evidence="2" id="KW-0645">Protease</keyword>
<dbReference type="GO" id="GO:0004190">
    <property type="term" value="F:aspartic-type endopeptidase activity"/>
    <property type="evidence" value="ECO:0007669"/>
    <property type="project" value="UniProtKB-KW"/>
</dbReference>
<name>A0A813FZ97_POLGL</name>
<reference evidence="8" key="1">
    <citation type="submission" date="2021-02" db="EMBL/GenBank/DDBJ databases">
        <authorList>
            <person name="Dougan E. K."/>
            <person name="Rhodes N."/>
            <person name="Thang M."/>
            <person name="Chan C."/>
        </authorList>
    </citation>
    <scope>NUCLEOTIDE SEQUENCE</scope>
</reference>
<gene>
    <name evidence="8" type="ORF">PGLA1383_LOCUS35560</name>
</gene>
<dbReference type="EMBL" id="CAJNNV010026329">
    <property type="protein sequence ID" value="CAE8617903.1"/>
    <property type="molecule type" value="Genomic_DNA"/>
</dbReference>
<sequence length="490" mass="51139">MDAQVKLVRTEGFLSRFAQRSASRAPLLGSLPLLPTYCTPPTPGMEAYYVLLGVNGVSYAVVLDTGSSNLVLAGEPCSSCDLAPKVPALNEGVVAALFNISYGTGGVQAEVAFGGLDLGPDLHVQNGSYGLIVRQFTSFGFNMFPPKGNLCYNTYAGVLGLAYSGQAAGPGPGGTTTNGTTTPLLDQLVARGLPNAFAIEACLHYPVLEGECDAHHMPGRQDNLTWEPSSDCGKKSVGNLMLGGWASDRLAEPVKWTPAMSEIHYDVQMLGVRVCGGSGCTLVSFPDPMDGSSEDDCTCSTPTCAAGGVSFCSFAVVDSGAGRMYMNTVRNAVALLDTMAASEMVEGDTDTAFWYNQSASLHAVVRPGASIAVLLPRTDGKGIHEIKVDLDAVFRNSKKGLVQIGITGNLDYIVQAQANKFPTLLGATLLQGKTVIFDRSRRQIGFAESKDGVCTTPVSIADMDSFGANSDPTPGIGCLRGTGNGGGCPQ</sequence>
<protein>
    <recommendedName>
        <fullName evidence="7">Peptidase A1 domain-containing protein</fullName>
    </recommendedName>
</protein>
<dbReference type="AlphaFoldDB" id="A0A813FZ97"/>
<dbReference type="GO" id="GO:0006508">
    <property type="term" value="P:proteolysis"/>
    <property type="evidence" value="ECO:0007669"/>
    <property type="project" value="UniProtKB-KW"/>
</dbReference>
<dbReference type="CDD" id="cd05471">
    <property type="entry name" value="pepsin_like"/>
    <property type="match status" value="1"/>
</dbReference>
<dbReference type="PANTHER" id="PTHR47965:SF12">
    <property type="entry name" value="ASPARTIC PROTEINASE 3-RELATED"/>
    <property type="match status" value="1"/>
</dbReference>
<dbReference type="InterPro" id="IPR033121">
    <property type="entry name" value="PEPTIDASE_A1"/>
</dbReference>
<dbReference type="InterPro" id="IPR021109">
    <property type="entry name" value="Peptidase_aspartic_dom_sf"/>
</dbReference>
<dbReference type="PANTHER" id="PTHR47965">
    <property type="entry name" value="ASPARTYL PROTEASE-RELATED"/>
    <property type="match status" value="1"/>
</dbReference>
<evidence type="ECO:0000256" key="5">
    <source>
        <dbReference type="ARBA" id="ARBA00022801"/>
    </source>
</evidence>
<evidence type="ECO:0000313" key="8">
    <source>
        <dbReference type="EMBL" id="CAE8617903.1"/>
    </source>
</evidence>
<evidence type="ECO:0000256" key="2">
    <source>
        <dbReference type="ARBA" id="ARBA00022670"/>
    </source>
</evidence>
<dbReference type="InterPro" id="IPR034164">
    <property type="entry name" value="Pepsin-like_dom"/>
</dbReference>
<dbReference type="SUPFAM" id="SSF50630">
    <property type="entry name" value="Acid proteases"/>
    <property type="match status" value="1"/>
</dbReference>
<accession>A0A813FZ97</accession>
<dbReference type="PROSITE" id="PS00141">
    <property type="entry name" value="ASP_PROTEASE"/>
    <property type="match status" value="1"/>
</dbReference>
<evidence type="ECO:0000256" key="3">
    <source>
        <dbReference type="ARBA" id="ARBA00022729"/>
    </source>
</evidence>
<evidence type="ECO:0000256" key="1">
    <source>
        <dbReference type="ARBA" id="ARBA00007447"/>
    </source>
</evidence>
<keyword evidence="6" id="KW-0865">Zymogen</keyword>
<dbReference type="InterPro" id="IPR001969">
    <property type="entry name" value="Aspartic_peptidase_AS"/>
</dbReference>
<dbReference type="PROSITE" id="PS51767">
    <property type="entry name" value="PEPTIDASE_A1"/>
    <property type="match status" value="1"/>
</dbReference>
<evidence type="ECO:0000259" key="7">
    <source>
        <dbReference type="PROSITE" id="PS51767"/>
    </source>
</evidence>
<proteinExistence type="inferred from homology"/>
<keyword evidence="9" id="KW-1185">Reference proteome</keyword>
<dbReference type="Gene3D" id="2.40.70.10">
    <property type="entry name" value="Acid Proteases"/>
    <property type="match status" value="2"/>
</dbReference>
<evidence type="ECO:0000313" key="9">
    <source>
        <dbReference type="Proteomes" id="UP000654075"/>
    </source>
</evidence>
<dbReference type="Proteomes" id="UP000654075">
    <property type="component" value="Unassembled WGS sequence"/>
</dbReference>
<comment type="caution">
    <text evidence="8">The sequence shown here is derived from an EMBL/GenBank/DDBJ whole genome shotgun (WGS) entry which is preliminary data.</text>
</comment>
<keyword evidence="4" id="KW-0064">Aspartyl protease</keyword>
<keyword evidence="3" id="KW-0732">Signal</keyword>
<feature type="domain" description="Peptidase A1" evidence="7">
    <location>
        <begin position="48"/>
        <end position="447"/>
    </location>
</feature>
<keyword evidence="5" id="KW-0378">Hydrolase</keyword>
<dbReference type="OrthoDB" id="3089at2759"/>
<dbReference type="InterPro" id="IPR001461">
    <property type="entry name" value="Aspartic_peptidase_A1"/>
</dbReference>
<organism evidence="8 9">
    <name type="scientific">Polarella glacialis</name>
    <name type="common">Dinoflagellate</name>
    <dbReference type="NCBI Taxonomy" id="89957"/>
    <lineage>
        <taxon>Eukaryota</taxon>
        <taxon>Sar</taxon>
        <taxon>Alveolata</taxon>
        <taxon>Dinophyceae</taxon>
        <taxon>Suessiales</taxon>
        <taxon>Suessiaceae</taxon>
        <taxon>Polarella</taxon>
    </lineage>
</organism>
<evidence type="ECO:0000256" key="4">
    <source>
        <dbReference type="ARBA" id="ARBA00022750"/>
    </source>
</evidence>
<evidence type="ECO:0000256" key="6">
    <source>
        <dbReference type="ARBA" id="ARBA00023145"/>
    </source>
</evidence>